<sequence length="24" mass="2573">VAEGMAPPVPQLLRAALQTLNRAR</sequence>
<feature type="non-terminal residue" evidence="1">
    <location>
        <position position="1"/>
    </location>
</feature>
<accession>A0A6G3XSI2</accession>
<gene>
    <name evidence="1" type="ORF">G3M58_80125</name>
</gene>
<dbReference type="EMBL" id="JAAGMN010008601">
    <property type="protein sequence ID" value="NEE20460.1"/>
    <property type="molecule type" value="Genomic_DNA"/>
</dbReference>
<evidence type="ECO:0000313" key="1">
    <source>
        <dbReference type="EMBL" id="NEE20460.1"/>
    </source>
</evidence>
<dbReference type="AlphaFoldDB" id="A0A6G3XSI2"/>
<comment type="caution">
    <text evidence="1">The sequence shown here is derived from an EMBL/GenBank/DDBJ whole genome shotgun (WGS) entry which is preliminary data.</text>
</comment>
<protein>
    <submittedName>
        <fullName evidence="1">Holliday junction branch migration protein RuvA</fullName>
    </submittedName>
</protein>
<reference evidence="1" key="1">
    <citation type="submission" date="2020-01" db="EMBL/GenBank/DDBJ databases">
        <title>Insect and environment-associated Actinomycetes.</title>
        <authorList>
            <person name="Currrie C."/>
            <person name="Chevrette M."/>
            <person name="Carlson C."/>
            <person name="Stubbendieck R."/>
            <person name="Wendt-Pienkowski E."/>
        </authorList>
    </citation>
    <scope>NUCLEOTIDE SEQUENCE</scope>
    <source>
        <strain evidence="1">SID7499</strain>
    </source>
</reference>
<organism evidence="1">
    <name type="scientific">Streptomyces sp. SID7499</name>
    <dbReference type="NCBI Taxonomy" id="2706086"/>
    <lineage>
        <taxon>Bacteria</taxon>
        <taxon>Bacillati</taxon>
        <taxon>Actinomycetota</taxon>
        <taxon>Actinomycetes</taxon>
        <taxon>Kitasatosporales</taxon>
        <taxon>Streptomycetaceae</taxon>
        <taxon>Streptomyces</taxon>
    </lineage>
</organism>
<proteinExistence type="predicted"/>
<name>A0A6G3XSI2_9ACTN</name>